<dbReference type="EMBL" id="JAPTGC010000010">
    <property type="protein sequence ID" value="MCZ0863145.1"/>
    <property type="molecule type" value="Genomic_DNA"/>
</dbReference>
<dbReference type="InterPro" id="IPR017896">
    <property type="entry name" value="4Fe4S_Fe-S-bd"/>
</dbReference>
<evidence type="ECO:0000259" key="1">
    <source>
        <dbReference type="PROSITE" id="PS51379"/>
    </source>
</evidence>
<dbReference type="PROSITE" id="PS51379">
    <property type="entry name" value="4FE4S_FER_2"/>
    <property type="match status" value="1"/>
</dbReference>
<proteinExistence type="predicted"/>
<evidence type="ECO:0000313" key="3">
    <source>
        <dbReference type="Proteomes" id="UP001141336"/>
    </source>
</evidence>
<evidence type="ECO:0000313" key="2">
    <source>
        <dbReference type="EMBL" id="MCZ0863145.1"/>
    </source>
</evidence>
<accession>A0ABT4IPU5</accession>
<dbReference type="PANTHER" id="PTHR42827">
    <property type="entry name" value="IRON-SULFUR CLUSTER-BINDING PROTEIN-RELATED"/>
    <property type="match status" value="1"/>
</dbReference>
<keyword evidence="3" id="KW-1185">Reference proteome</keyword>
<gene>
    <name evidence="2" type="ORF">O0S09_07780</name>
</gene>
<feature type="domain" description="4Fe-4S ferredoxin-type" evidence="1">
    <location>
        <begin position="178"/>
        <end position="212"/>
    </location>
</feature>
<sequence>MRQLIAGAVSAFVRAYEMRPGIATRWGDPLVGFCDARCSAVRGLKCSVSLDHLMPEDVLAGASVVVVYFLPFTPELAETNCSGTLASPAWARAYAETNALFAELNDQLVDLIRSRGGRAEVPGAAAGFAEVSLMSRWSHRHFAVLAGLGTFGMNNMLITRAGCCGRVSSFAAEIAVEPDVPLSEELCLFRRRGACGRCFVRCPSGALSPEGFDRWRCFGVCLENAGVYSGCDVCGKCVTGVPCSFWCDTQK</sequence>
<reference evidence="2" key="1">
    <citation type="submission" date="2022-12" db="EMBL/GenBank/DDBJ databases">
        <title>Isolation and characterisation of novel Methanocorpusculum spp. from native Australian herbivores indicates the genus is ancestrally host-associated.</title>
        <authorList>
            <person name="Volmer J.G."/>
            <person name="Soo R.M."/>
            <person name="Evans P.N."/>
            <person name="Hoedt E.C."/>
            <person name="Astorga Alsina A.L."/>
            <person name="Woodcroft B.J."/>
            <person name="Tyson G.W."/>
            <person name="Hugenholtz P."/>
            <person name="Morrison M."/>
        </authorList>
    </citation>
    <scope>NUCLEOTIDE SEQUENCE</scope>
    <source>
        <strain evidence="2">CW153</strain>
    </source>
</reference>
<name>A0ABT4IPU5_9EURY</name>
<dbReference type="RefSeq" id="WP_268923405.1">
    <property type="nucleotide sequence ID" value="NZ_JAPTGC010000010.1"/>
</dbReference>
<organism evidence="2 3">
    <name type="scientific">Methanocorpusculum vombati</name>
    <dbReference type="NCBI Taxonomy" id="3002864"/>
    <lineage>
        <taxon>Archaea</taxon>
        <taxon>Methanobacteriati</taxon>
        <taxon>Methanobacteriota</taxon>
        <taxon>Stenosarchaea group</taxon>
        <taxon>Methanomicrobia</taxon>
        <taxon>Methanomicrobiales</taxon>
        <taxon>Methanocorpusculaceae</taxon>
        <taxon>Methanocorpusculum</taxon>
    </lineage>
</organism>
<protein>
    <recommendedName>
        <fullName evidence="1">4Fe-4S ferredoxin-type domain-containing protein</fullName>
    </recommendedName>
</protein>
<dbReference type="Proteomes" id="UP001141336">
    <property type="component" value="Unassembled WGS sequence"/>
</dbReference>
<dbReference type="PANTHER" id="PTHR42827:SF1">
    <property type="entry name" value="IRON-SULFUR CLUSTER-BINDING PROTEIN"/>
    <property type="match status" value="1"/>
</dbReference>
<comment type="caution">
    <text evidence="2">The sequence shown here is derived from an EMBL/GenBank/DDBJ whole genome shotgun (WGS) entry which is preliminary data.</text>
</comment>